<reference evidence="3" key="1">
    <citation type="journal article" date="2017" name="Nat. Commun.">
        <title>The asparagus genome sheds light on the origin and evolution of a young Y chromosome.</title>
        <authorList>
            <person name="Harkess A."/>
            <person name="Zhou J."/>
            <person name="Xu C."/>
            <person name="Bowers J.E."/>
            <person name="Van der Hulst R."/>
            <person name="Ayyampalayam S."/>
            <person name="Mercati F."/>
            <person name="Riccardi P."/>
            <person name="McKain M.R."/>
            <person name="Kakrana A."/>
            <person name="Tang H."/>
            <person name="Ray J."/>
            <person name="Groenendijk J."/>
            <person name="Arikit S."/>
            <person name="Mathioni S.M."/>
            <person name="Nakano M."/>
            <person name="Shan H."/>
            <person name="Telgmann-Rauber A."/>
            <person name="Kanno A."/>
            <person name="Yue Z."/>
            <person name="Chen H."/>
            <person name="Li W."/>
            <person name="Chen Y."/>
            <person name="Xu X."/>
            <person name="Zhang Y."/>
            <person name="Luo S."/>
            <person name="Chen H."/>
            <person name="Gao J."/>
            <person name="Mao Z."/>
            <person name="Pires J.C."/>
            <person name="Luo M."/>
            <person name="Kudrna D."/>
            <person name="Wing R.A."/>
            <person name="Meyers B.C."/>
            <person name="Yi K."/>
            <person name="Kong H."/>
            <person name="Lavrijsen P."/>
            <person name="Sunseri F."/>
            <person name="Falavigna A."/>
            <person name="Ye Y."/>
            <person name="Leebens-Mack J.H."/>
            <person name="Chen G."/>
        </authorList>
    </citation>
    <scope>NUCLEOTIDE SEQUENCE [LARGE SCALE GENOMIC DNA]</scope>
    <source>
        <strain evidence="3">cv. DH0086</strain>
    </source>
</reference>
<keyword evidence="3" id="KW-1185">Reference proteome</keyword>
<evidence type="ECO:0000256" key="1">
    <source>
        <dbReference type="SAM" id="MobiDB-lite"/>
    </source>
</evidence>
<accession>A0A5P1FG55</accession>
<gene>
    <name evidence="2" type="ORF">A4U43_C02F2520</name>
</gene>
<dbReference type="AlphaFoldDB" id="A0A5P1FG55"/>
<proteinExistence type="predicted"/>
<evidence type="ECO:0000313" key="2">
    <source>
        <dbReference type="EMBL" id="ONK77044.1"/>
    </source>
</evidence>
<dbReference type="EMBL" id="CM007382">
    <property type="protein sequence ID" value="ONK77044.1"/>
    <property type="molecule type" value="Genomic_DNA"/>
</dbReference>
<protein>
    <submittedName>
        <fullName evidence="2">Uncharacterized protein</fullName>
    </submittedName>
</protein>
<dbReference type="Gramene" id="ONK77044">
    <property type="protein sequence ID" value="ONK77044"/>
    <property type="gene ID" value="A4U43_C02F2520"/>
</dbReference>
<feature type="compositionally biased region" description="Low complexity" evidence="1">
    <location>
        <begin position="36"/>
        <end position="45"/>
    </location>
</feature>
<organism evidence="2 3">
    <name type="scientific">Asparagus officinalis</name>
    <name type="common">Garden asparagus</name>
    <dbReference type="NCBI Taxonomy" id="4686"/>
    <lineage>
        <taxon>Eukaryota</taxon>
        <taxon>Viridiplantae</taxon>
        <taxon>Streptophyta</taxon>
        <taxon>Embryophyta</taxon>
        <taxon>Tracheophyta</taxon>
        <taxon>Spermatophyta</taxon>
        <taxon>Magnoliopsida</taxon>
        <taxon>Liliopsida</taxon>
        <taxon>Asparagales</taxon>
        <taxon>Asparagaceae</taxon>
        <taxon>Asparagoideae</taxon>
        <taxon>Asparagus</taxon>
    </lineage>
</organism>
<dbReference type="Proteomes" id="UP000243459">
    <property type="component" value="Chromosome 2"/>
</dbReference>
<evidence type="ECO:0000313" key="3">
    <source>
        <dbReference type="Proteomes" id="UP000243459"/>
    </source>
</evidence>
<name>A0A5P1FG55_ASPOF</name>
<feature type="region of interest" description="Disordered" evidence="1">
    <location>
        <begin position="24"/>
        <end position="45"/>
    </location>
</feature>
<sequence>MHRPPAKSLPAVCRETSAACHKGPRPHAWIPPHRPATSLSPPSATSHLSVTVASVTLHTSLASSPTPLCPHLAKQVQRVQRTCPGLRPRARREMRHGVWCGAALHPRSGAYLRARVGRPLRGRALVQRRSTSSL</sequence>